<gene>
    <name evidence="2" type="ORF">M0811_04228</name>
</gene>
<evidence type="ECO:0000313" key="2">
    <source>
        <dbReference type="EMBL" id="KAJ5079207.1"/>
    </source>
</evidence>
<name>A0A9Q0LUK6_ANAIG</name>
<reference evidence="2" key="1">
    <citation type="submission" date="2022-10" db="EMBL/GenBank/DDBJ databases">
        <title>Novel sulphate-reducing endosymbionts in the free-living metamonad Anaeramoeba.</title>
        <authorList>
            <person name="Jerlstrom-Hultqvist J."/>
            <person name="Cepicka I."/>
            <person name="Gallot-Lavallee L."/>
            <person name="Salas-Leiva D."/>
            <person name="Curtis B.A."/>
            <person name="Zahonova K."/>
            <person name="Pipaliya S."/>
            <person name="Dacks J."/>
            <person name="Roger A.J."/>
        </authorList>
    </citation>
    <scope>NUCLEOTIDE SEQUENCE</scope>
    <source>
        <strain evidence="2">BMAN</strain>
    </source>
</reference>
<dbReference type="AlphaFoldDB" id="A0A9Q0LUK6"/>
<dbReference type="Proteomes" id="UP001149090">
    <property type="component" value="Unassembled WGS sequence"/>
</dbReference>
<evidence type="ECO:0000313" key="3">
    <source>
        <dbReference type="Proteomes" id="UP001149090"/>
    </source>
</evidence>
<protein>
    <submittedName>
        <fullName evidence="2">Uncharacterized protein</fullName>
    </submittedName>
</protein>
<keyword evidence="3" id="KW-1185">Reference proteome</keyword>
<evidence type="ECO:0000256" key="1">
    <source>
        <dbReference type="SAM" id="SignalP"/>
    </source>
</evidence>
<proteinExistence type="predicted"/>
<feature type="signal peptide" evidence="1">
    <location>
        <begin position="1"/>
        <end position="20"/>
    </location>
</feature>
<accession>A0A9Q0LUK6</accession>
<organism evidence="2 3">
    <name type="scientific">Anaeramoeba ignava</name>
    <name type="common">Anaerobic marine amoeba</name>
    <dbReference type="NCBI Taxonomy" id="1746090"/>
    <lineage>
        <taxon>Eukaryota</taxon>
        <taxon>Metamonada</taxon>
        <taxon>Anaeramoebidae</taxon>
        <taxon>Anaeramoeba</taxon>
    </lineage>
</organism>
<keyword evidence="1" id="KW-0732">Signal</keyword>
<dbReference type="EMBL" id="JAPDFW010000033">
    <property type="protein sequence ID" value="KAJ5079207.1"/>
    <property type="molecule type" value="Genomic_DNA"/>
</dbReference>
<feature type="chain" id="PRO_5040435649" evidence="1">
    <location>
        <begin position="21"/>
        <end position="102"/>
    </location>
</feature>
<sequence>MKTILILILLLLSLISFEESVWVTTDKNKLTECVEEKGFWCGANFDGFWAFACGEIGNSTCSEIKTAYQKENICDSFSCPAGIANLKIPCFLFLILLFSVFI</sequence>
<comment type="caution">
    <text evidence="2">The sequence shown here is derived from an EMBL/GenBank/DDBJ whole genome shotgun (WGS) entry which is preliminary data.</text>
</comment>